<dbReference type="PRINTS" id="PR00080">
    <property type="entry name" value="SDRFAMILY"/>
</dbReference>
<dbReference type="PROSITE" id="PS00061">
    <property type="entry name" value="ADH_SHORT"/>
    <property type="match status" value="1"/>
</dbReference>
<protein>
    <submittedName>
        <fullName evidence="4">NADP-dependent 3-hydroxy acid dehydrogenase YdfG</fullName>
    </submittedName>
</protein>
<reference evidence="4 5" key="1">
    <citation type="submission" date="2018-08" db="EMBL/GenBank/DDBJ databases">
        <title>Sequencing the genomes of 1000 actinobacteria strains.</title>
        <authorList>
            <person name="Klenk H.-P."/>
        </authorList>
    </citation>
    <scope>NUCLEOTIDE SEQUENCE [LARGE SCALE GENOMIC DNA]</scope>
    <source>
        <strain evidence="4 5">DSM 43927</strain>
    </source>
</reference>
<dbReference type="Proteomes" id="UP000256661">
    <property type="component" value="Unassembled WGS sequence"/>
</dbReference>
<accession>A0A3D9SJ45</accession>
<dbReference type="InterPro" id="IPR020904">
    <property type="entry name" value="Sc_DH/Rdtase_CS"/>
</dbReference>
<dbReference type="PRINTS" id="PR00081">
    <property type="entry name" value="GDHRDH"/>
</dbReference>
<keyword evidence="2" id="KW-0560">Oxidoreductase</keyword>
<comment type="similarity">
    <text evidence="1 3">Belongs to the short-chain dehydrogenases/reductases (SDR) family.</text>
</comment>
<dbReference type="PANTHER" id="PTHR44196:SF1">
    <property type="entry name" value="DEHYDROGENASE_REDUCTASE SDR FAMILY MEMBER 7B"/>
    <property type="match status" value="1"/>
</dbReference>
<name>A0A3D9SJ45_9ACTN</name>
<organism evidence="4 5">
    <name type="scientific">Thermomonospora umbrina</name>
    <dbReference type="NCBI Taxonomy" id="111806"/>
    <lineage>
        <taxon>Bacteria</taxon>
        <taxon>Bacillati</taxon>
        <taxon>Actinomycetota</taxon>
        <taxon>Actinomycetes</taxon>
        <taxon>Streptosporangiales</taxon>
        <taxon>Thermomonosporaceae</taxon>
        <taxon>Thermomonospora</taxon>
    </lineage>
</organism>
<dbReference type="GO" id="GO:0016020">
    <property type="term" value="C:membrane"/>
    <property type="evidence" value="ECO:0007669"/>
    <property type="project" value="TreeGrafter"/>
</dbReference>
<dbReference type="Gene3D" id="3.40.50.720">
    <property type="entry name" value="NAD(P)-binding Rossmann-like Domain"/>
    <property type="match status" value="1"/>
</dbReference>
<evidence type="ECO:0000313" key="5">
    <source>
        <dbReference type="Proteomes" id="UP000256661"/>
    </source>
</evidence>
<comment type="caution">
    <text evidence="4">The sequence shown here is derived from an EMBL/GenBank/DDBJ whole genome shotgun (WGS) entry which is preliminary data.</text>
</comment>
<keyword evidence="5" id="KW-1185">Reference proteome</keyword>
<dbReference type="RefSeq" id="WP_116021667.1">
    <property type="nucleotide sequence ID" value="NZ_QTTT01000001.1"/>
</dbReference>
<dbReference type="OrthoDB" id="9775296at2"/>
<proteinExistence type="inferred from homology"/>
<dbReference type="PANTHER" id="PTHR44196">
    <property type="entry name" value="DEHYDROGENASE/REDUCTASE SDR FAMILY MEMBER 7B"/>
    <property type="match status" value="1"/>
</dbReference>
<dbReference type="GO" id="GO:0016491">
    <property type="term" value="F:oxidoreductase activity"/>
    <property type="evidence" value="ECO:0007669"/>
    <property type="project" value="UniProtKB-KW"/>
</dbReference>
<evidence type="ECO:0000313" key="4">
    <source>
        <dbReference type="EMBL" id="REE95942.1"/>
    </source>
</evidence>
<dbReference type="InterPro" id="IPR002347">
    <property type="entry name" value="SDR_fam"/>
</dbReference>
<dbReference type="AlphaFoldDB" id="A0A3D9SJ45"/>
<dbReference type="InterPro" id="IPR036291">
    <property type="entry name" value="NAD(P)-bd_dom_sf"/>
</dbReference>
<dbReference type="CDD" id="cd05233">
    <property type="entry name" value="SDR_c"/>
    <property type="match status" value="1"/>
</dbReference>
<dbReference type="SUPFAM" id="SSF51735">
    <property type="entry name" value="NAD(P)-binding Rossmann-fold domains"/>
    <property type="match status" value="1"/>
</dbReference>
<gene>
    <name evidence="4" type="ORF">DFJ69_1356</name>
</gene>
<evidence type="ECO:0000256" key="3">
    <source>
        <dbReference type="RuleBase" id="RU000363"/>
    </source>
</evidence>
<evidence type="ECO:0000256" key="2">
    <source>
        <dbReference type="ARBA" id="ARBA00023002"/>
    </source>
</evidence>
<dbReference type="FunFam" id="3.40.50.720:FF:000084">
    <property type="entry name" value="Short-chain dehydrogenase reductase"/>
    <property type="match status" value="1"/>
</dbReference>
<evidence type="ECO:0000256" key="1">
    <source>
        <dbReference type="ARBA" id="ARBA00006484"/>
    </source>
</evidence>
<dbReference type="Pfam" id="PF00106">
    <property type="entry name" value="adh_short"/>
    <property type="match status" value="1"/>
</dbReference>
<dbReference type="EMBL" id="QTTT01000001">
    <property type="protein sequence ID" value="REE95942.1"/>
    <property type="molecule type" value="Genomic_DNA"/>
</dbReference>
<sequence length="275" mass="28798">MKIAIVTGGASGIGRAIATSLVARGDTVIVSDIDATGAEAVADRLNTLGEGKAHAASLDVTDAAAVTRLYQDVHNDHGRLDLVFNNAGIAIGGLAEELTLDHWRRAVDINLMGVVHGVHAAYPIMLEQRSGHIVNTASLAGLLPMPLGIPYTATKHAVVGLSLGLRAEASVRGVKVSVVCPGFVDTPLLADINKDLPDTTLSGDGREAIRKQPGGLYTADKLADDIMLGIRRNKALIVAPSLGRAAWRAGRLNPAAAARVTSIAVRRHRREHGHT</sequence>